<protein>
    <submittedName>
        <fullName evidence="1">Uncharacterized protein</fullName>
    </submittedName>
</protein>
<name>A0A0B7HJR4_9FLAO</name>
<dbReference type="EMBL" id="CDOD01000067">
    <property type="protein sequence ID" value="CEN39976.1"/>
    <property type="molecule type" value="Genomic_DNA"/>
</dbReference>
<evidence type="ECO:0000313" key="1">
    <source>
        <dbReference type="EMBL" id="CEN39976.1"/>
    </source>
</evidence>
<evidence type="ECO:0000313" key="2">
    <source>
        <dbReference type="Proteomes" id="UP000038055"/>
    </source>
</evidence>
<keyword evidence="2" id="KW-1185">Reference proteome</keyword>
<proteinExistence type="predicted"/>
<reference evidence="2" key="1">
    <citation type="submission" date="2015-01" db="EMBL/GenBank/DDBJ databases">
        <authorList>
            <person name="MANFREDI Pablo"/>
        </authorList>
    </citation>
    <scope>NUCLEOTIDE SEQUENCE [LARGE SCALE GENOMIC DNA]</scope>
    <source>
        <strain evidence="2">Ccyn2B</strain>
    </source>
</reference>
<accession>A0A0B7HJR4</accession>
<organism evidence="1 2">
    <name type="scientific">Capnocytophaga cynodegmi</name>
    <dbReference type="NCBI Taxonomy" id="28189"/>
    <lineage>
        <taxon>Bacteria</taxon>
        <taxon>Pseudomonadati</taxon>
        <taxon>Bacteroidota</taxon>
        <taxon>Flavobacteriia</taxon>
        <taxon>Flavobacteriales</taxon>
        <taxon>Flavobacteriaceae</taxon>
        <taxon>Capnocytophaga</taxon>
    </lineage>
</organism>
<gene>
    <name evidence="1" type="ORF">CCYN2B_90015</name>
</gene>
<sequence>MKFQRFFLYSHQITIYNELNFRKYTINRLFVVVSQFGGR</sequence>
<dbReference type="Proteomes" id="UP000038055">
    <property type="component" value="Unassembled WGS sequence"/>
</dbReference>
<dbReference type="AlphaFoldDB" id="A0A0B7HJR4"/>